<evidence type="ECO:0000313" key="5">
    <source>
        <dbReference type="EMBL" id="QGS65253.1"/>
    </source>
</evidence>
<reference evidence="5" key="2">
    <citation type="submission" date="2019-06" db="EMBL/GenBank/DDBJ databases">
        <title>Mitochondrial genome of Tetrahymena rostrata TRAUS.</title>
        <authorList>
            <person name="Watt A.E."/>
            <person name="Billman-Jacobe H."/>
            <person name="Young N.D."/>
        </authorList>
    </citation>
    <scope>NUCLEOTIDE SEQUENCE</scope>
    <source>
        <strain evidence="5">TRAUS</strain>
    </source>
</reference>
<dbReference type="GO" id="GO:0006412">
    <property type="term" value="P:translation"/>
    <property type="evidence" value="ECO:0007669"/>
    <property type="project" value="InterPro"/>
</dbReference>
<dbReference type="Pfam" id="PF00203">
    <property type="entry name" value="Ribosomal_S19"/>
    <property type="match status" value="1"/>
</dbReference>
<gene>
    <name evidence="5" type="primary">rps19</name>
</gene>
<dbReference type="Gene3D" id="3.30.860.10">
    <property type="entry name" value="30s Ribosomal Protein S19, Chain A"/>
    <property type="match status" value="1"/>
</dbReference>
<evidence type="ECO:0000256" key="3">
    <source>
        <dbReference type="ARBA" id="ARBA00023274"/>
    </source>
</evidence>
<keyword evidence="5" id="KW-0496">Mitochondrion</keyword>
<dbReference type="EMBL" id="MG744346">
    <property type="protein sequence ID" value="QBI37876.1"/>
    <property type="molecule type" value="Genomic_DNA"/>
</dbReference>
<dbReference type="GO" id="GO:0003735">
    <property type="term" value="F:structural constituent of ribosome"/>
    <property type="evidence" value="ECO:0007669"/>
    <property type="project" value="InterPro"/>
</dbReference>
<name>A0A650DE74_TETRO</name>
<accession>A0A650DE74</accession>
<dbReference type="EMBL" id="MN025427">
    <property type="protein sequence ID" value="QGS65253.1"/>
    <property type="molecule type" value="Genomic_DNA"/>
</dbReference>
<geneLocation type="mitochondrion" evidence="5"/>
<dbReference type="SUPFAM" id="SSF54570">
    <property type="entry name" value="Ribosomal protein S19"/>
    <property type="match status" value="1"/>
</dbReference>
<comment type="similarity">
    <text evidence="1">Belongs to the universal ribosomal protein uS19 family.</text>
</comment>
<evidence type="ECO:0000256" key="1">
    <source>
        <dbReference type="ARBA" id="ARBA00007345"/>
    </source>
</evidence>
<dbReference type="GO" id="GO:0005840">
    <property type="term" value="C:ribosome"/>
    <property type="evidence" value="ECO:0007669"/>
    <property type="project" value="UniProtKB-KW"/>
</dbReference>
<organism evidence="5">
    <name type="scientific">Tetrahymena rostrata</name>
    <dbReference type="NCBI Taxonomy" id="5909"/>
    <lineage>
        <taxon>Eukaryota</taxon>
        <taxon>Sar</taxon>
        <taxon>Alveolata</taxon>
        <taxon>Ciliophora</taxon>
        <taxon>Intramacronucleata</taxon>
        <taxon>Oligohymenophorea</taxon>
        <taxon>Hymenostomatida</taxon>
        <taxon>Tetrahymenina</taxon>
        <taxon>Tetrahymenidae</taxon>
        <taxon>Tetrahymena</taxon>
    </lineage>
</organism>
<evidence type="ECO:0000313" key="4">
    <source>
        <dbReference type="EMBL" id="QBI37876.1"/>
    </source>
</evidence>
<dbReference type="PIRSF" id="PIRSF002144">
    <property type="entry name" value="Ribosomal_S19"/>
    <property type="match status" value="1"/>
</dbReference>
<sequence length="98" mass="11603">MSKSHWRLKFIAKSTMSKIIKESIGVKIKKKNSIIMNKASTIPFSLTDNIFFIHKGKKYRELKLLDFHVGFKFGEFILTRKPHVYPKKSKKKSKSFRR</sequence>
<dbReference type="GO" id="GO:1990904">
    <property type="term" value="C:ribonucleoprotein complex"/>
    <property type="evidence" value="ECO:0007669"/>
    <property type="project" value="UniProtKB-KW"/>
</dbReference>
<protein>
    <submittedName>
        <fullName evidence="5">Ribosomal protein S19</fullName>
    </submittedName>
</protein>
<dbReference type="AlphaFoldDB" id="A0A650DE74"/>
<dbReference type="InterPro" id="IPR023575">
    <property type="entry name" value="Ribosomal_uS19_SF"/>
</dbReference>
<reference evidence="4" key="1">
    <citation type="submission" date="2018-01" db="EMBL/GenBank/DDBJ databases">
        <title>Mitochondrial genome sequences of Tetrahymena rostrata.</title>
        <authorList>
            <person name="Billman-Jacobe H."/>
            <person name="Young N."/>
        </authorList>
    </citation>
    <scope>NUCLEOTIDE SEQUENCE</scope>
    <source>
        <strain evidence="4">TRAUS</strain>
    </source>
</reference>
<dbReference type="InterPro" id="IPR002222">
    <property type="entry name" value="Ribosomal_uS19"/>
</dbReference>
<keyword evidence="2 5" id="KW-0689">Ribosomal protein</keyword>
<keyword evidence="3" id="KW-0687">Ribonucleoprotein</keyword>
<proteinExistence type="inferred from homology"/>
<evidence type="ECO:0000256" key="2">
    <source>
        <dbReference type="ARBA" id="ARBA00022980"/>
    </source>
</evidence>